<proteinExistence type="predicted"/>
<feature type="compositionally biased region" description="Basic and acidic residues" evidence="1">
    <location>
        <begin position="74"/>
        <end position="84"/>
    </location>
</feature>
<keyword evidence="3" id="KW-1185">Reference proteome</keyword>
<evidence type="ECO:0000256" key="1">
    <source>
        <dbReference type="SAM" id="MobiDB-lite"/>
    </source>
</evidence>
<evidence type="ECO:0008006" key="4">
    <source>
        <dbReference type="Google" id="ProtNLM"/>
    </source>
</evidence>
<protein>
    <recommendedName>
        <fullName evidence="4">GAG-pre-integrase domain-containing protein</fullName>
    </recommendedName>
</protein>
<evidence type="ECO:0000313" key="3">
    <source>
        <dbReference type="Proteomes" id="UP000799640"/>
    </source>
</evidence>
<feature type="compositionally biased region" description="Basic and acidic residues" evidence="1">
    <location>
        <begin position="13"/>
        <end position="34"/>
    </location>
</feature>
<feature type="compositionally biased region" description="Basic and acidic residues" evidence="1">
    <location>
        <begin position="109"/>
        <end position="125"/>
    </location>
</feature>
<gene>
    <name evidence="2" type="ORF">EJ06DRAFT_257144</name>
</gene>
<accession>A0A6G1HJ39</accession>
<dbReference type="OrthoDB" id="3340343at2759"/>
<feature type="region of interest" description="Disordered" evidence="1">
    <location>
        <begin position="13"/>
        <end position="139"/>
    </location>
</feature>
<name>A0A6G1HJ39_9PEZI</name>
<dbReference type="EMBL" id="ML996710">
    <property type="protein sequence ID" value="KAF2395866.1"/>
    <property type="molecule type" value="Genomic_DNA"/>
</dbReference>
<organism evidence="2 3">
    <name type="scientific">Trichodelitschia bisporula</name>
    <dbReference type="NCBI Taxonomy" id="703511"/>
    <lineage>
        <taxon>Eukaryota</taxon>
        <taxon>Fungi</taxon>
        <taxon>Dikarya</taxon>
        <taxon>Ascomycota</taxon>
        <taxon>Pezizomycotina</taxon>
        <taxon>Dothideomycetes</taxon>
        <taxon>Dothideomycetes incertae sedis</taxon>
        <taxon>Phaeotrichales</taxon>
        <taxon>Phaeotrichaceae</taxon>
        <taxon>Trichodelitschia</taxon>
    </lineage>
</organism>
<feature type="compositionally biased region" description="Basic and acidic residues" evidence="1">
    <location>
        <begin position="42"/>
        <end position="55"/>
    </location>
</feature>
<dbReference type="Proteomes" id="UP000799640">
    <property type="component" value="Unassembled WGS sequence"/>
</dbReference>
<sequence length="299" mass="34397">MKREYRNWLATDEGKEWYKSQEGQRYRQSDERSQDWPANHTNRQEDEAMNRHGGDEETFTQSSRGRAKRLHLRRGSECRGDSSRRTTGVDAGHGCNEAHLQHMRSVYRRNAEESSRPSESRKQQLDESGLDGNRPGQAARRSAKLRETLYCFESPFNLVSLGQLSDCGVTFSGNAQQIRLIYQGKELATAERHRKLYQLKSVRLRGVILSADAQLSLKHDEIMHKRLGHMGQSREARIHEVADGIQRKISHQRTCDACRRAKTTKRIGKTPIEPVENCLNEFTSITGGQRRNHRSTEEP</sequence>
<reference evidence="2" key="1">
    <citation type="journal article" date="2020" name="Stud. Mycol.">
        <title>101 Dothideomycetes genomes: a test case for predicting lifestyles and emergence of pathogens.</title>
        <authorList>
            <person name="Haridas S."/>
            <person name="Albert R."/>
            <person name="Binder M."/>
            <person name="Bloem J."/>
            <person name="Labutti K."/>
            <person name="Salamov A."/>
            <person name="Andreopoulos B."/>
            <person name="Baker S."/>
            <person name="Barry K."/>
            <person name="Bills G."/>
            <person name="Bluhm B."/>
            <person name="Cannon C."/>
            <person name="Castanera R."/>
            <person name="Culley D."/>
            <person name="Daum C."/>
            <person name="Ezra D."/>
            <person name="Gonzalez J."/>
            <person name="Henrissat B."/>
            <person name="Kuo A."/>
            <person name="Liang C."/>
            <person name="Lipzen A."/>
            <person name="Lutzoni F."/>
            <person name="Magnuson J."/>
            <person name="Mondo S."/>
            <person name="Nolan M."/>
            <person name="Ohm R."/>
            <person name="Pangilinan J."/>
            <person name="Park H.-J."/>
            <person name="Ramirez L."/>
            <person name="Alfaro M."/>
            <person name="Sun H."/>
            <person name="Tritt A."/>
            <person name="Yoshinaga Y."/>
            <person name="Zwiers L.-H."/>
            <person name="Turgeon B."/>
            <person name="Goodwin S."/>
            <person name="Spatafora J."/>
            <person name="Crous P."/>
            <person name="Grigoriev I."/>
        </authorList>
    </citation>
    <scope>NUCLEOTIDE SEQUENCE</scope>
    <source>
        <strain evidence="2">CBS 262.69</strain>
    </source>
</reference>
<dbReference type="AlphaFoldDB" id="A0A6G1HJ39"/>
<evidence type="ECO:0000313" key="2">
    <source>
        <dbReference type="EMBL" id="KAF2395866.1"/>
    </source>
</evidence>